<name>A0A8J7J6T1_9RHOB</name>
<dbReference type="RefSeq" id="WP_199024187.1">
    <property type="nucleotide sequence ID" value="NZ_JAELVR010000004.1"/>
</dbReference>
<accession>A0A8J7J6T1</accession>
<dbReference type="EMBL" id="JAELVR010000004">
    <property type="protein sequence ID" value="MBJ6371332.1"/>
    <property type="molecule type" value="Genomic_DNA"/>
</dbReference>
<keyword evidence="3" id="KW-1185">Reference proteome</keyword>
<evidence type="ECO:0000259" key="1">
    <source>
        <dbReference type="Pfam" id="PF20056"/>
    </source>
</evidence>
<gene>
    <name evidence="2" type="ORF">JF290_07310</name>
</gene>
<sequence length="95" mass="10284">MPTPDRIKQHAALLDRMAEAVGVDLEGAVMSGRLPMDDLADSVLHCTDCARPQLCETWLENKVGRPPDFCLNHAVLIGLRAGGDAPEDKETTRCG</sequence>
<dbReference type="Proteomes" id="UP000619079">
    <property type="component" value="Unassembled WGS sequence"/>
</dbReference>
<protein>
    <recommendedName>
        <fullName evidence="1">DUF6455 domain-containing protein</fullName>
    </recommendedName>
</protein>
<evidence type="ECO:0000313" key="3">
    <source>
        <dbReference type="Proteomes" id="UP000619079"/>
    </source>
</evidence>
<proteinExistence type="predicted"/>
<dbReference type="AlphaFoldDB" id="A0A8J7J6T1"/>
<dbReference type="InterPro" id="IPR045601">
    <property type="entry name" value="DUF6455"/>
</dbReference>
<feature type="domain" description="DUF6455" evidence="1">
    <location>
        <begin position="1"/>
        <end position="81"/>
    </location>
</feature>
<organism evidence="2 3">
    <name type="scientific">Sedimentitalea arenosa</name>
    <dbReference type="NCBI Taxonomy" id="2798803"/>
    <lineage>
        <taxon>Bacteria</taxon>
        <taxon>Pseudomonadati</taxon>
        <taxon>Pseudomonadota</taxon>
        <taxon>Alphaproteobacteria</taxon>
        <taxon>Rhodobacterales</taxon>
        <taxon>Paracoccaceae</taxon>
        <taxon>Sedimentitalea</taxon>
    </lineage>
</organism>
<reference evidence="2" key="1">
    <citation type="submission" date="2020-12" db="EMBL/GenBank/DDBJ databases">
        <title>Sedimentitalea sp. nov., isolated from sand in Incheon.</title>
        <authorList>
            <person name="Kim W."/>
        </authorList>
    </citation>
    <scope>NUCLEOTIDE SEQUENCE</scope>
    <source>
        <strain evidence="2">CAU 1593</strain>
    </source>
</reference>
<comment type="caution">
    <text evidence="2">The sequence shown here is derived from an EMBL/GenBank/DDBJ whole genome shotgun (WGS) entry which is preliminary data.</text>
</comment>
<evidence type="ECO:0000313" key="2">
    <source>
        <dbReference type="EMBL" id="MBJ6371332.1"/>
    </source>
</evidence>
<dbReference type="Pfam" id="PF20056">
    <property type="entry name" value="DUF6455"/>
    <property type="match status" value="1"/>
</dbReference>